<dbReference type="Proteomes" id="UP001301152">
    <property type="component" value="Unassembled WGS sequence"/>
</dbReference>
<comment type="catalytic activity">
    <reaction evidence="1">
        <text>adenosine(2030) in 23S rRNA + S-adenosyl-L-methionine = N(6)-methyladenosine(2030) in 23S rRNA + S-adenosyl-L-homocysteine + H(+)</text>
        <dbReference type="Rhea" id="RHEA:43736"/>
        <dbReference type="Rhea" id="RHEA-COMP:10668"/>
        <dbReference type="Rhea" id="RHEA-COMP:10669"/>
        <dbReference type="ChEBI" id="CHEBI:15378"/>
        <dbReference type="ChEBI" id="CHEBI:57856"/>
        <dbReference type="ChEBI" id="CHEBI:59789"/>
        <dbReference type="ChEBI" id="CHEBI:74411"/>
        <dbReference type="ChEBI" id="CHEBI:74449"/>
        <dbReference type="EC" id="2.1.1.266"/>
    </reaction>
</comment>
<keyword evidence="1" id="KW-0698">rRNA processing</keyword>
<dbReference type="Pfam" id="PF04378">
    <property type="entry name" value="RsmJ"/>
    <property type="match status" value="1"/>
</dbReference>
<dbReference type="InterPro" id="IPR007473">
    <property type="entry name" value="RlmJ"/>
</dbReference>
<evidence type="ECO:0000313" key="3">
    <source>
        <dbReference type="Proteomes" id="UP001301152"/>
    </source>
</evidence>
<keyword evidence="1" id="KW-0808">Transferase</keyword>
<feature type="active site" description="Proton acceptor" evidence="1">
    <location>
        <position position="160"/>
    </location>
</feature>
<keyword evidence="1" id="KW-0949">S-adenosyl-L-methionine</keyword>
<comment type="caution">
    <text evidence="2">The sequence shown here is derived from an EMBL/GenBank/DDBJ whole genome shotgun (WGS) entry which is preliminary data.</text>
</comment>
<feature type="binding site" evidence="1">
    <location>
        <position position="18"/>
    </location>
    <ligand>
        <name>S-adenosyl-L-methionine</name>
        <dbReference type="ChEBI" id="CHEBI:59789"/>
    </ligand>
</feature>
<evidence type="ECO:0000256" key="1">
    <source>
        <dbReference type="HAMAP-Rule" id="MF_00934"/>
    </source>
</evidence>
<dbReference type="EMBL" id="JAPIUZ010000003">
    <property type="protein sequence ID" value="MCX2563834.1"/>
    <property type="molecule type" value="Genomic_DNA"/>
</dbReference>
<dbReference type="EC" id="2.1.1.266" evidence="1"/>
<keyword evidence="1" id="KW-0489">Methyltransferase</keyword>
<dbReference type="Gene3D" id="3.40.50.150">
    <property type="entry name" value="Vaccinia Virus protein VP39"/>
    <property type="match status" value="1"/>
</dbReference>
<proteinExistence type="inferred from homology"/>
<feature type="binding site" evidence="1">
    <location>
        <begin position="138"/>
        <end position="139"/>
    </location>
    <ligand>
        <name>S-adenosyl-L-methionine</name>
        <dbReference type="ChEBI" id="CHEBI:59789"/>
    </ligand>
</feature>
<comment type="subunit">
    <text evidence="1">Monomer.</text>
</comment>
<comment type="function">
    <text evidence="1">Specifically methylates the adenine in position 2030 of 23S rRNA.</text>
</comment>
<feature type="binding site" evidence="1">
    <location>
        <position position="113"/>
    </location>
    <ligand>
        <name>S-adenosyl-L-methionine</name>
        <dbReference type="ChEBI" id="CHEBI:59789"/>
    </ligand>
</feature>
<gene>
    <name evidence="1 2" type="primary">rlmJ</name>
    <name evidence="2" type="ORF">OQ497_07685</name>
</gene>
<accession>A0ABT3QEX9</accession>
<sequence length="273" mass="30703">MNYRHAYHAGNFADCMKHALLVSLLSHFLRKPAPFMVLDTHAGLGRYDLLSTEAEKTQEWHSGIGLLADEPHDSPLTPWLEQVKKTRNPHVYPGSPLLISYLLREQDRLICCEKHPDDKRKLYGVFARNPAVAVHERDGYEALRALLPPKDIKRGLVLIDPPFEELNEFARLAQAVSTIQARFPAAIIAIWYPIKHRTPVRNFMTGLQDAGVRDILTAELLMKPATDPDQLNGSGLMVIKPPYGFAEQASQQLARLKTVFHAFSAEVVQSVAQ</sequence>
<dbReference type="SUPFAM" id="SSF53335">
    <property type="entry name" value="S-adenosyl-L-methionine-dependent methyltransferases"/>
    <property type="match status" value="1"/>
</dbReference>
<feature type="site" description="Interaction with substrate rRNA" evidence="1">
    <location>
        <position position="3"/>
    </location>
</feature>
<comment type="similarity">
    <text evidence="1">Belongs to the RlmJ family.</text>
</comment>
<dbReference type="HAMAP" id="MF_00934">
    <property type="entry name" value="23SrRNA_methyltr_J"/>
    <property type="match status" value="1"/>
</dbReference>
<dbReference type="InterPro" id="IPR029063">
    <property type="entry name" value="SAM-dependent_MTases_sf"/>
</dbReference>
<feature type="binding site" evidence="1">
    <location>
        <position position="95"/>
    </location>
    <ligand>
        <name>S-adenosyl-L-methionine</name>
        <dbReference type="ChEBI" id="CHEBI:59789"/>
    </ligand>
</feature>
<dbReference type="PANTHER" id="PTHR37426">
    <property type="entry name" value="RIBOSOMAL RNA LARGE SUBUNIT METHYLTRANSFERASE J"/>
    <property type="match status" value="1"/>
</dbReference>
<reference evidence="2 3" key="1">
    <citation type="submission" date="2022-11" db="EMBL/GenBank/DDBJ databases">
        <title>Genome sequencing of Acetobacter type strain.</title>
        <authorList>
            <person name="Heo J."/>
            <person name="Lee D."/>
            <person name="Han B.-H."/>
            <person name="Hong S.-B."/>
            <person name="Kwon S.-W."/>
        </authorList>
    </citation>
    <scope>NUCLEOTIDE SEQUENCE [LARGE SCALE GENOMIC DNA]</scope>
    <source>
        <strain evidence="2 3">KACC 21253</strain>
    </source>
</reference>
<feature type="binding site" evidence="1">
    <location>
        <position position="41"/>
    </location>
    <ligand>
        <name>S-adenosyl-L-methionine</name>
        <dbReference type="ChEBI" id="CHEBI:59789"/>
    </ligand>
</feature>
<organism evidence="2 3">
    <name type="scientific">Acetobacter thailandicus</name>
    <dbReference type="NCBI Taxonomy" id="1502842"/>
    <lineage>
        <taxon>Bacteria</taxon>
        <taxon>Pseudomonadati</taxon>
        <taxon>Pseudomonadota</taxon>
        <taxon>Alphaproteobacteria</taxon>
        <taxon>Acetobacterales</taxon>
        <taxon>Acetobacteraceae</taxon>
        <taxon>Acetobacter</taxon>
    </lineage>
</organism>
<dbReference type="PANTHER" id="PTHR37426:SF1">
    <property type="entry name" value="RIBOSOMAL RNA LARGE SUBUNIT METHYLTRANSFERASE J"/>
    <property type="match status" value="1"/>
</dbReference>
<keyword evidence="3" id="KW-1185">Reference proteome</keyword>
<protein>
    <recommendedName>
        <fullName evidence="1">Ribosomal RNA large subunit methyltransferase J</fullName>
        <ecNumber evidence="1">2.1.1.266</ecNumber>
    </recommendedName>
    <alternativeName>
        <fullName evidence="1">23S rRNA (adenine(2030)-N6)-methyltransferase</fullName>
    </alternativeName>
    <alternativeName>
        <fullName evidence="1">23S rRNA m6A2030 methyltransferase</fullName>
    </alternativeName>
</protein>
<keyword evidence="1" id="KW-0694">RNA-binding</keyword>
<evidence type="ECO:0000313" key="2">
    <source>
        <dbReference type="EMBL" id="MCX2563834.1"/>
    </source>
</evidence>
<feature type="binding site" evidence="1">
    <location>
        <position position="160"/>
    </location>
    <ligand>
        <name>S-adenosyl-L-methionine</name>
        <dbReference type="ChEBI" id="CHEBI:59789"/>
    </ligand>
</feature>
<name>A0ABT3QEX9_9PROT</name>
<dbReference type="RefSeq" id="WP_173559606.1">
    <property type="nucleotide sequence ID" value="NZ_JAERKX010000003.1"/>
</dbReference>